<reference evidence="1 2" key="1">
    <citation type="submission" date="2014-04" db="EMBL/GenBank/DDBJ databases">
        <authorList>
            <consortium name="DOE Joint Genome Institute"/>
            <person name="Kuo A."/>
            <person name="Gay G."/>
            <person name="Dore J."/>
            <person name="Kohler A."/>
            <person name="Nagy L.G."/>
            <person name="Floudas D."/>
            <person name="Copeland A."/>
            <person name="Barry K.W."/>
            <person name="Cichocki N."/>
            <person name="Veneault-Fourrey C."/>
            <person name="LaButti K."/>
            <person name="Lindquist E.A."/>
            <person name="Lipzen A."/>
            <person name="Lundell T."/>
            <person name="Morin E."/>
            <person name="Murat C."/>
            <person name="Sun H."/>
            <person name="Tunlid A."/>
            <person name="Henrissat B."/>
            <person name="Grigoriev I.V."/>
            <person name="Hibbett D.S."/>
            <person name="Martin F."/>
            <person name="Nordberg H.P."/>
            <person name="Cantor M.N."/>
            <person name="Hua S.X."/>
        </authorList>
    </citation>
    <scope>NUCLEOTIDE SEQUENCE [LARGE SCALE GENOMIC DNA]</scope>
    <source>
        <strain evidence="2">h7</strain>
    </source>
</reference>
<evidence type="ECO:0000313" key="2">
    <source>
        <dbReference type="Proteomes" id="UP000053424"/>
    </source>
</evidence>
<reference evidence="2" key="2">
    <citation type="submission" date="2015-01" db="EMBL/GenBank/DDBJ databases">
        <title>Evolutionary Origins and Diversification of the Mycorrhizal Mutualists.</title>
        <authorList>
            <consortium name="DOE Joint Genome Institute"/>
            <consortium name="Mycorrhizal Genomics Consortium"/>
            <person name="Kohler A."/>
            <person name="Kuo A."/>
            <person name="Nagy L.G."/>
            <person name="Floudas D."/>
            <person name="Copeland A."/>
            <person name="Barry K.W."/>
            <person name="Cichocki N."/>
            <person name="Veneault-Fourrey C."/>
            <person name="LaButti K."/>
            <person name="Lindquist E.A."/>
            <person name="Lipzen A."/>
            <person name="Lundell T."/>
            <person name="Morin E."/>
            <person name="Murat C."/>
            <person name="Riley R."/>
            <person name="Ohm R."/>
            <person name="Sun H."/>
            <person name="Tunlid A."/>
            <person name="Henrissat B."/>
            <person name="Grigoriev I.V."/>
            <person name="Hibbett D.S."/>
            <person name="Martin F."/>
        </authorList>
    </citation>
    <scope>NUCLEOTIDE SEQUENCE [LARGE SCALE GENOMIC DNA]</scope>
    <source>
        <strain evidence="2">h7</strain>
    </source>
</reference>
<accession>A0A0C3BE90</accession>
<dbReference type="AlphaFoldDB" id="A0A0C3BE90"/>
<dbReference type="Proteomes" id="UP000053424">
    <property type="component" value="Unassembled WGS sequence"/>
</dbReference>
<protein>
    <submittedName>
        <fullName evidence="1">Uncharacterized protein</fullName>
    </submittedName>
</protein>
<organism evidence="1 2">
    <name type="scientific">Hebeloma cylindrosporum</name>
    <dbReference type="NCBI Taxonomy" id="76867"/>
    <lineage>
        <taxon>Eukaryota</taxon>
        <taxon>Fungi</taxon>
        <taxon>Dikarya</taxon>
        <taxon>Basidiomycota</taxon>
        <taxon>Agaricomycotina</taxon>
        <taxon>Agaricomycetes</taxon>
        <taxon>Agaricomycetidae</taxon>
        <taxon>Agaricales</taxon>
        <taxon>Agaricineae</taxon>
        <taxon>Hymenogastraceae</taxon>
        <taxon>Hebeloma</taxon>
    </lineage>
</organism>
<evidence type="ECO:0000313" key="1">
    <source>
        <dbReference type="EMBL" id="KIM35090.1"/>
    </source>
</evidence>
<sequence length="114" mass="13231">MTKDFFSSSDRDLYALRDDDLKHKLAYAWTLPANARFIGRMKSVQDGVNELLPTTELLKSRINHFIRQIRNIVIERIELHRVRLKGPNFKDMLESPGHVDVCDNVELDLPALID</sequence>
<gene>
    <name evidence="1" type="ORF">M413DRAFT_32762</name>
</gene>
<name>A0A0C3BE90_HEBCY</name>
<proteinExistence type="predicted"/>
<dbReference type="EMBL" id="KN831831">
    <property type="protein sequence ID" value="KIM35090.1"/>
    <property type="molecule type" value="Genomic_DNA"/>
</dbReference>
<keyword evidence="2" id="KW-1185">Reference proteome</keyword>
<dbReference type="HOGENOM" id="CLU_2121380_0_0_1"/>